<evidence type="ECO:0000313" key="2">
    <source>
        <dbReference type="Proteomes" id="UP001597548"/>
    </source>
</evidence>
<dbReference type="EMBL" id="JBHUOS010000001">
    <property type="protein sequence ID" value="MFD2914863.1"/>
    <property type="molecule type" value="Genomic_DNA"/>
</dbReference>
<reference evidence="2" key="1">
    <citation type="journal article" date="2019" name="Int. J. Syst. Evol. Microbiol.">
        <title>The Global Catalogue of Microorganisms (GCM) 10K type strain sequencing project: providing services to taxonomists for standard genome sequencing and annotation.</title>
        <authorList>
            <consortium name="The Broad Institute Genomics Platform"/>
            <consortium name="The Broad Institute Genome Sequencing Center for Infectious Disease"/>
            <person name="Wu L."/>
            <person name="Ma J."/>
        </authorList>
    </citation>
    <scope>NUCLEOTIDE SEQUENCE [LARGE SCALE GENOMIC DNA]</scope>
    <source>
        <strain evidence="2">KCTC 32514</strain>
    </source>
</reference>
<organism evidence="1 2">
    <name type="scientific">Psychroserpens luteus</name>
    <dbReference type="NCBI Taxonomy" id="1434066"/>
    <lineage>
        <taxon>Bacteria</taxon>
        <taxon>Pseudomonadati</taxon>
        <taxon>Bacteroidota</taxon>
        <taxon>Flavobacteriia</taxon>
        <taxon>Flavobacteriales</taxon>
        <taxon>Flavobacteriaceae</taxon>
        <taxon>Psychroserpens</taxon>
    </lineage>
</organism>
<dbReference type="PROSITE" id="PS51257">
    <property type="entry name" value="PROKAR_LIPOPROTEIN"/>
    <property type="match status" value="1"/>
</dbReference>
<gene>
    <name evidence="1" type="ORF">ACFS29_04370</name>
</gene>
<sequence>MKKLLPIIILTFLSISCNGKKNPTIDLKDVDSNLKITANKITSDFFTLGKTDDGLQEFRKKDYITPVAHRLLIEPKGPYSWTPWIIENHLGEIYSQNLFQVIDHGVVKTMRYKIDCELRPDELVEFRIDLNEEYRLSKMYLYLYDLKTGEVKNAFYLAYKKT</sequence>
<proteinExistence type="predicted"/>
<dbReference type="Proteomes" id="UP001597548">
    <property type="component" value="Unassembled WGS sequence"/>
</dbReference>
<keyword evidence="2" id="KW-1185">Reference proteome</keyword>
<comment type="caution">
    <text evidence="1">The sequence shown here is derived from an EMBL/GenBank/DDBJ whole genome shotgun (WGS) entry which is preliminary data.</text>
</comment>
<accession>A0ABW5ZPE5</accession>
<protein>
    <recommendedName>
        <fullName evidence="3">Lipoprotein</fullName>
    </recommendedName>
</protein>
<name>A0ABW5ZPE5_9FLAO</name>
<evidence type="ECO:0008006" key="3">
    <source>
        <dbReference type="Google" id="ProtNLM"/>
    </source>
</evidence>
<evidence type="ECO:0000313" key="1">
    <source>
        <dbReference type="EMBL" id="MFD2914863.1"/>
    </source>
</evidence>
<dbReference type="RefSeq" id="WP_194507468.1">
    <property type="nucleotide sequence ID" value="NZ_JADILU010000003.1"/>
</dbReference>